<dbReference type="InterPro" id="IPR050126">
    <property type="entry name" value="Ap4A_hydrolase"/>
</dbReference>
<protein>
    <submittedName>
        <fullName evidence="3">Predicted phosphodiesterase</fullName>
    </submittedName>
</protein>
<dbReference type="RefSeq" id="WP_084049696.1">
    <property type="nucleotide sequence ID" value="NZ_FWWU01000009.1"/>
</dbReference>
<dbReference type="Gene3D" id="3.60.21.10">
    <property type="match status" value="1"/>
</dbReference>
<dbReference type="OrthoDB" id="9813918at2"/>
<dbReference type="SUPFAM" id="SSF56300">
    <property type="entry name" value="Metallo-dependent phosphatases"/>
    <property type="match status" value="1"/>
</dbReference>
<dbReference type="CDD" id="cd00838">
    <property type="entry name" value="MPP_superfamily"/>
    <property type="match status" value="1"/>
</dbReference>
<evidence type="ECO:0000313" key="3">
    <source>
        <dbReference type="EMBL" id="SMB94534.1"/>
    </source>
</evidence>
<dbReference type="InterPro" id="IPR024654">
    <property type="entry name" value="Calcineurin-like_PHP_lpxH"/>
</dbReference>
<dbReference type="PIRSF" id="PIRSF000883">
    <property type="entry name" value="Pesterase_MJ0912"/>
    <property type="match status" value="1"/>
</dbReference>
<evidence type="ECO:0000313" key="4">
    <source>
        <dbReference type="Proteomes" id="UP000192582"/>
    </source>
</evidence>
<feature type="domain" description="Calcineurin-like phosphoesterase" evidence="2">
    <location>
        <begin position="1"/>
        <end position="190"/>
    </location>
</feature>
<dbReference type="InterPro" id="IPR029052">
    <property type="entry name" value="Metallo-depent_PP-like"/>
</dbReference>
<accession>A0A1W1VNK7</accession>
<dbReference type="AlphaFoldDB" id="A0A1W1VNK7"/>
<proteinExistence type="inferred from homology"/>
<comment type="similarity">
    <text evidence="1">Belongs to the metallophosphoesterase superfamily. YfcE family.</text>
</comment>
<dbReference type="InterPro" id="IPR011152">
    <property type="entry name" value="Pesterase_MJ0912"/>
</dbReference>
<dbReference type="PANTHER" id="PTHR42850:SF2">
    <property type="entry name" value="BLL5683 PROTEIN"/>
    <property type="match status" value="1"/>
</dbReference>
<dbReference type="GO" id="GO:0016791">
    <property type="term" value="F:phosphatase activity"/>
    <property type="evidence" value="ECO:0007669"/>
    <property type="project" value="TreeGrafter"/>
</dbReference>
<name>A0A1W1VNK7_9DEIO</name>
<keyword evidence="4" id="KW-1185">Reference proteome</keyword>
<gene>
    <name evidence="3" type="ORF">SAMN00790413_02424</name>
</gene>
<dbReference type="EMBL" id="FWWU01000009">
    <property type="protein sequence ID" value="SMB94534.1"/>
    <property type="molecule type" value="Genomic_DNA"/>
</dbReference>
<sequence length="244" mass="26647">MRLAIVGDVHGNSFALSAVLEDVRAASPDQTLNLGDSVWGAADPAGAWALQAEHAPPTVRGNTDERVAGLREGKAGMRAWLLGQLPGDVPARLGALPTFADVASGEVRVCHGSPRSPWEDLLLTEEQTEEGERTRPAHFSEIRERLGDFTYEAGGRFCVVGHTHHEMLSVVNGVTVVNAGPVSRQKDRLPLARWVLLTRRRGLWRAEFRRTPYDAGEAAAWARANAPEGMAEHEARWLLEGREP</sequence>
<evidence type="ECO:0000256" key="1">
    <source>
        <dbReference type="ARBA" id="ARBA00008950"/>
    </source>
</evidence>
<dbReference type="STRING" id="695939.SAMN00790413_02424"/>
<dbReference type="GO" id="GO:0005737">
    <property type="term" value="C:cytoplasm"/>
    <property type="evidence" value="ECO:0007669"/>
    <property type="project" value="TreeGrafter"/>
</dbReference>
<evidence type="ECO:0000259" key="2">
    <source>
        <dbReference type="Pfam" id="PF12850"/>
    </source>
</evidence>
<organism evidence="3 4">
    <name type="scientific">Deinococcus hopiensis KR-140</name>
    <dbReference type="NCBI Taxonomy" id="695939"/>
    <lineage>
        <taxon>Bacteria</taxon>
        <taxon>Thermotogati</taxon>
        <taxon>Deinococcota</taxon>
        <taxon>Deinococci</taxon>
        <taxon>Deinococcales</taxon>
        <taxon>Deinococcaceae</taxon>
        <taxon>Deinococcus</taxon>
    </lineage>
</organism>
<dbReference type="PANTHER" id="PTHR42850">
    <property type="entry name" value="METALLOPHOSPHOESTERASE"/>
    <property type="match status" value="1"/>
</dbReference>
<reference evidence="3 4" key="1">
    <citation type="submission" date="2017-04" db="EMBL/GenBank/DDBJ databases">
        <authorList>
            <person name="Afonso C.L."/>
            <person name="Miller P.J."/>
            <person name="Scott M.A."/>
            <person name="Spackman E."/>
            <person name="Goraichik I."/>
            <person name="Dimitrov K.M."/>
            <person name="Suarez D.L."/>
            <person name="Swayne D.E."/>
        </authorList>
    </citation>
    <scope>NUCLEOTIDE SEQUENCE [LARGE SCALE GENOMIC DNA]</scope>
    <source>
        <strain evidence="3 4">KR-140</strain>
    </source>
</reference>
<dbReference type="Proteomes" id="UP000192582">
    <property type="component" value="Unassembled WGS sequence"/>
</dbReference>
<dbReference type="Pfam" id="PF12850">
    <property type="entry name" value="Metallophos_2"/>
    <property type="match status" value="1"/>
</dbReference>